<accession>A0A6N7X6Y0</accession>
<dbReference type="Proteomes" id="UP000434342">
    <property type="component" value="Unassembled WGS sequence"/>
</dbReference>
<proteinExistence type="predicted"/>
<sequence>MESIIVGCITGVVTLVGAILSNSKSGAVMEVKLDALTEKVEKHIKVVERTYRLEQGLLPFRRAPPCIAKSRNVGN</sequence>
<reference evidence="1 2" key="1">
    <citation type="submission" date="2019-08" db="EMBL/GenBank/DDBJ databases">
        <title>In-depth cultivation of the pig gut microbiome towards novel bacterial diversity and tailored functional studies.</title>
        <authorList>
            <person name="Wylensek D."/>
            <person name="Hitch T.C.A."/>
            <person name="Clavel T."/>
        </authorList>
    </citation>
    <scope>NUCLEOTIDE SEQUENCE [LARGE SCALE GENOMIC DNA]</scope>
    <source>
        <strain evidence="1 2">WB01_CNA04</strain>
    </source>
</reference>
<dbReference type="EMBL" id="VUND01000001">
    <property type="protein sequence ID" value="MST59343.1"/>
    <property type="molecule type" value="Genomic_DNA"/>
</dbReference>
<organism evidence="1 2">
    <name type="scientific">Parafannyhessea umbonata</name>
    <dbReference type="NCBI Taxonomy" id="604330"/>
    <lineage>
        <taxon>Bacteria</taxon>
        <taxon>Bacillati</taxon>
        <taxon>Actinomycetota</taxon>
        <taxon>Coriobacteriia</taxon>
        <taxon>Coriobacteriales</taxon>
        <taxon>Atopobiaceae</taxon>
        <taxon>Parafannyhessea</taxon>
    </lineage>
</organism>
<dbReference type="AlphaFoldDB" id="A0A6N7X6Y0"/>
<name>A0A6N7X6Y0_9ACTN</name>
<evidence type="ECO:0000313" key="2">
    <source>
        <dbReference type="Proteomes" id="UP000434342"/>
    </source>
</evidence>
<dbReference type="RefSeq" id="WP_154539055.1">
    <property type="nucleotide sequence ID" value="NZ_JAQXWW010000168.1"/>
</dbReference>
<comment type="caution">
    <text evidence="1">The sequence shown here is derived from an EMBL/GenBank/DDBJ whole genome shotgun (WGS) entry which is preliminary data.</text>
</comment>
<protein>
    <submittedName>
        <fullName evidence="1">Uncharacterized protein</fullName>
    </submittedName>
</protein>
<gene>
    <name evidence="1" type="ORF">FYJ69_00245</name>
</gene>
<evidence type="ECO:0000313" key="1">
    <source>
        <dbReference type="EMBL" id="MST59343.1"/>
    </source>
</evidence>